<evidence type="ECO:0000256" key="1">
    <source>
        <dbReference type="SAM" id="MobiDB-lite"/>
    </source>
</evidence>
<sequence>MTSNITPQANSSEDGPRGEQQIVQRKSMTSYFVLDCMSPLEYEHYLLKVDYSAQKRWEAGVLFSNQDERDGFHQPTEPIELQTKADTEVPPRIYAELYWQPIPLMSRRLVAALQEAGVDNLQTFETRLVTVQGKSPPPVDHYLAVNIVGLVKAADLNKSKTNSDVPEKLTSMDFHSLAIDESKTHEQLMFRLAENISAVLVRERVKSFIESKGINTLTWYRPEDWAG</sequence>
<feature type="compositionally biased region" description="Polar residues" evidence="1">
    <location>
        <begin position="1"/>
        <end position="13"/>
    </location>
</feature>
<gene>
    <name evidence="3" type="ORF">A2675_01525</name>
</gene>
<evidence type="ECO:0000259" key="2">
    <source>
        <dbReference type="Pfam" id="PF07791"/>
    </source>
</evidence>
<comment type="caution">
    <text evidence="3">The sequence shown here is derived from an EMBL/GenBank/DDBJ whole genome shotgun (WGS) entry which is preliminary data.</text>
</comment>
<organism evidence="3 4">
    <name type="scientific">Candidatus Yonathbacteria bacterium RIFCSPHIGHO2_01_FULL_51_10</name>
    <dbReference type="NCBI Taxonomy" id="1802723"/>
    <lineage>
        <taxon>Bacteria</taxon>
        <taxon>Candidatus Yonathiibacteriota</taxon>
    </lineage>
</organism>
<dbReference type="EMBL" id="MHUS01000024">
    <property type="protein sequence ID" value="OHA80417.1"/>
    <property type="molecule type" value="Genomic_DNA"/>
</dbReference>
<dbReference type="STRING" id="1802723.A2675_01525"/>
<dbReference type="Pfam" id="PF07791">
    <property type="entry name" value="Imm11"/>
    <property type="match status" value="1"/>
</dbReference>
<feature type="domain" description="Immunity MXAN-0049 protein" evidence="2">
    <location>
        <begin position="62"/>
        <end position="220"/>
    </location>
</feature>
<dbReference type="AlphaFoldDB" id="A0A1G2S602"/>
<name>A0A1G2S602_9BACT</name>
<protein>
    <recommendedName>
        <fullName evidence="2">Immunity MXAN-0049 protein domain-containing protein</fullName>
    </recommendedName>
</protein>
<dbReference type="Proteomes" id="UP000176997">
    <property type="component" value="Unassembled WGS sequence"/>
</dbReference>
<feature type="region of interest" description="Disordered" evidence="1">
    <location>
        <begin position="1"/>
        <end position="21"/>
    </location>
</feature>
<proteinExistence type="predicted"/>
<reference evidence="3 4" key="1">
    <citation type="journal article" date="2016" name="Nat. Commun.">
        <title>Thousands of microbial genomes shed light on interconnected biogeochemical processes in an aquifer system.</title>
        <authorList>
            <person name="Anantharaman K."/>
            <person name="Brown C.T."/>
            <person name="Hug L.A."/>
            <person name="Sharon I."/>
            <person name="Castelle C.J."/>
            <person name="Probst A.J."/>
            <person name="Thomas B.C."/>
            <person name="Singh A."/>
            <person name="Wilkins M.J."/>
            <person name="Karaoz U."/>
            <person name="Brodie E.L."/>
            <person name="Williams K.H."/>
            <person name="Hubbard S.S."/>
            <person name="Banfield J.F."/>
        </authorList>
    </citation>
    <scope>NUCLEOTIDE SEQUENCE [LARGE SCALE GENOMIC DNA]</scope>
</reference>
<accession>A0A1G2S602</accession>
<dbReference type="InterPro" id="IPR012433">
    <property type="entry name" value="Imm11"/>
</dbReference>
<evidence type="ECO:0000313" key="4">
    <source>
        <dbReference type="Proteomes" id="UP000176997"/>
    </source>
</evidence>
<evidence type="ECO:0000313" key="3">
    <source>
        <dbReference type="EMBL" id="OHA80417.1"/>
    </source>
</evidence>